<sequence>MCKLFRRVHGAPPCFALCSVSLALCCFGFNKEMFVKY</sequence>
<organism evidence="1 2">
    <name type="scientific">Pseudoflavonifractor capillosus ATCC 29799</name>
    <dbReference type="NCBI Taxonomy" id="411467"/>
    <lineage>
        <taxon>Bacteria</taxon>
        <taxon>Bacillati</taxon>
        <taxon>Bacillota</taxon>
        <taxon>Clostridia</taxon>
        <taxon>Eubacteriales</taxon>
        <taxon>Oscillospiraceae</taxon>
        <taxon>Pseudoflavonifractor</taxon>
    </lineage>
</organism>
<reference evidence="1 2" key="2">
    <citation type="submission" date="2007-06" db="EMBL/GenBank/DDBJ databases">
        <title>Draft genome sequence of Pseudoflavonifractor capillosus ATCC 29799.</title>
        <authorList>
            <person name="Sudarsanam P."/>
            <person name="Ley R."/>
            <person name="Guruge J."/>
            <person name="Turnbaugh P.J."/>
            <person name="Mahowald M."/>
            <person name="Liep D."/>
            <person name="Gordon J."/>
        </authorList>
    </citation>
    <scope>NUCLEOTIDE SEQUENCE [LARGE SCALE GENOMIC DNA]</scope>
    <source>
        <strain evidence="1 2">ATCC 29799</strain>
    </source>
</reference>
<gene>
    <name evidence="1" type="ORF">BACCAP_02818</name>
</gene>
<evidence type="ECO:0000313" key="1">
    <source>
        <dbReference type="EMBL" id="EDM99421.1"/>
    </source>
</evidence>
<keyword evidence="2" id="KW-1185">Reference proteome</keyword>
<comment type="caution">
    <text evidence="1">The sequence shown here is derived from an EMBL/GenBank/DDBJ whole genome shotgun (WGS) entry which is preliminary data.</text>
</comment>
<accession>A6NX72</accession>
<dbReference type="Proteomes" id="UP000003639">
    <property type="component" value="Unassembled WGS sequence"/>
</dbReference>
<dbReference type="EMBL" id="AAXG02000019">
    <property type="protein sequence ID" value="EDM99421.1"/>
    <property type="molecule type" value="Genomic_DNA"/>
</dbReference>
<reference evidence="1 2" key="1">
    <citation type="submission" date="2007-04" db="EMBL/GenBank/DDBJ databases">
        <authorList>
            <person name="Fulton L."/>
            <person name="Clifton S."/>
            <person name="Fulton B."/>
            <person name="Xu J."/>
            <person name="Minx P."/>
            <person name="Pepin K.H."/>
            <person name="Johnson M."/>
            <person name="Thiruvilangam P."/>
            <person name="Bhonagiri V."/>
            <person name="Nash W.E."/>
            <person name="Mardis E.R."/>
            <person name="Wilson R.K."/>
        </authorList>
    </citation>
    <scope>NUCLEOTIDE SEQUENCE [LARGE SCALE GENOMIC DNA]</scope>
    <source>
        <strain evidence="1 2">ATCC 29799</strain>
    </source>
</reference>
<proteinExistence type="predicted"/>
<protein>
    <submittedName>
        <fullName evidence="1">Uncharacterized protein</fullName>
    </submittedName>
</protein>
<evidence type="ECO:0000313" key="2">
    <source>
        <dbReference type="Proteomes" id="UP000003639"/>
    </source>
</evidence>
<dbReference type="AlphaFoldDB" id="A6NX72"/>
<name>A6NX72_9FIRM</name>